<dbReference type="InterPro" id="IPR013154">
    <property type="entry name" value="ADH-like_N"/>
</dbReference>
<dbReference type="AlphaFoldDB" id="A0A0N9X2F8"/>
<dbReference type="InterPro" id="IPR050700">
    <property type="entry name" value="YIM1/Zinc_Alcohol_DH_Fams"/>
</dbReference>
<protein>
    <submittedName>
        <fullName evidence="2">NADPH:quinone oxidoreductase</fullName>
    </submittedName>
</protein>
<sequence>MKAFLIDRYAKHSGRIGDIPAPAVADQDVLVRVHAASVNLLDSKIRKGEFKLILPYSFPLVLGHDVAGVVMRVGSRVEHFKPGDEVYARVPDGHIGTFAEQIAVNENALALKPTNVSQEEAAALPLVALTAWQVLVETAQVKKGQKVFIHAGSGGVGTLAIQLAKHLGAFVATTTSTANVPWVKALGADVVIDYKQQDFSSVLQDYDVVLNSLGADELEKSLKILKPGGQLISISGPPTPQFAQAQGFSWPLRLIMGLLSSGIRRKARRKGVSYAFVFMRASGPQLREIATLVESGSIKPVVDRSFAFDATADALDYVEQGRSKGKVVIKIHSGMADE</sequence>
<reference evidence="3" key="1">
    <citation type="submission" date="2015-09" db="EMBL/GenBank/DDBJ databases">
        <title>Whole genome sequence of Pseudomonas fluorescens FW300-N2C3.</title>
        <authorList>
            <person name="Ray J."/>
            <person name="Melnyk R."/>
            <person name="Deutschbauer A."/>
        </authorList>
    </citation>
    <scope>NUCLEOTIDE SEQUENCE [LARGE SCALE GENOMIC DNA]</scope>
    <source>
        <strain evidence="3">FW300-N2C3</strain>
    </source>
</reference>
<dbReference type="Gene3D" id="3.90.180.10">
    <property type="entry name" value="Medium-chain alcohol dehydrogenases, catalytic domain"/>
    <property type="match status" value="1"/>
</dbReference>
<dbReference type="SUPFAM" id="SSF50129">
    <property type="entry name" value="GroES-like"/>
    <property type="match status" value="1"/>
</dbReference>
<dbReference type="CDD" id="cd05289">
    <property type="entry name" value="MDR_like_2"/>
    <property type="match status" value="1"/>
</dbReference>
<evidence type="ECO:0000259" key="1">
    <source>
        <dbReference type="SMART" id="SM00829"/>
    </source>
</evidence>
<dbReference type="PANTHER" id="PTHR11695:SF294">
    <property type="entry name" value="RETICULON-4-INTERACTING PROTEIN 1, MITOCHONDRIAL"/>
    <property type="match status" value="1"/>
</dbReference>
<dbReference type="RefSeq" id="WP_060742705.1">
    <property type="nucleotide sequence ID" value="NZ_CP012831.1"/>
</dbReference>
<dbReference type="InterPro" id="IPR020843">
    <property type="entry name" value="ER"/>
</dbReference>
<dbReference type="Pfam" id="PF08240">
    <property type="entry name" value="ADH_N"/>
    <property type="match status" value="1"/>
</dbReference>
<name>A0A0N9X2F8_PSEFL</name>
<dbReference type="EMBL" id="CP012831">
    <property type="protein sequence ID" value="ALI10616.1"/>
    <property type="molecule type" value="Genomic_DNA"/>
</dbReference>
<dbReference type="Proteomes" id="UP000059425">
    <property type="component" value="Chromosome"/>
</dbReference>
<dbReference type="PANTHER" id="PTHR11695">
    <property type="entry name" value="ALCOHOL DEHYDROGENASE RELATED"/>
    <property type="match status" value="1"/>
</dbReference>
<dbReference type="OrthoDB" id="9785812at2"/>
<dbReference type="InterPro" id="IPR036291">
    <property type="entry name" value="NAD(P)-bd_dom_sf"/>
</dbReference>
<organism evidence="2 3">
    <name type="scientific">Pseudomonas fluorescens</name>
    <dbReference type="NCBI Taxonomy" id="294"/>
    <lineage>
        <taxon>Bacteria</taxon>
        <taxon>Pseudomonadati</taxon>
        <taxon>Pseudomonadota</taxon>
        <taxon>Gammaproteobacteria</taxon>
        <taxon>Pseudomonadales</taxon>
        <taxon>Pseudomonadaceae</taxon>
        <taxon>Pseudomonas</taxon>
    </lineage>
</organism>
<proteinExistence type="predicted"/>
<dbReference type="SMART" id="SM00829">
    <property type="entry name" value="PKS_ER"/>
    <property type="match status" value="1"/>
</dbReference>
<feature type="domain" description="Enoyl reductase (ER)" evidence="1">
    <location>
        <begin position="14"/>
        <end position="329"/>
    </location>
</feature>
<dbReference type="SUPFAM" id="SSF51735">
    <property type="entry name" value="NAD(P)-binding Rossmann-fold domains"/>
    <property type="match status" value="1"/>
</dbReference>
<gene>
    <name evidence="2" type="ORF">AO356_28615</name>
</gene>
<dbReference type="GO" id="GO:0016491">
    <property type="term" value="F:oxidoreductase activity"/>
    <property type="evidence" value="ECO:0007669"/>
    <property type="project" value="InterPro"/>
</dbReference>
<dbReference type="InterPro" id="IPR011032">
    <property type="entry name" value="GroES-like_sf"/>
</dbReference>
<dbReference type="Gene3D" id="3.40.50.720">
    <property type="entry name" value="NAD(P)-binding Rossmann-like Domain"/>
    <property type="match status" value="1"/>
</dbReference>
<dbReference type="Pfam" id="PF13602">
    <property type="entry name" value="ADH_zinc_N_2"/>
    <property type="match status" value="1"/>
</dbReference>
<evidence type="ECO:0000313" key="3">
    <source>
        <dbReference type="Proteomes" id="UP000059425"/>
    </source>
</evidence>
<accession>A0A0N9X2F8</accession>
<reference evidence="2 3" key="2">
    <citation type="journal article" date="2018" name="Nature">
        <title>Mutant phenotypes for thousands of bacterial genes of unknown function.</title>
        <authorList>
            <person name="Price M.N."/>
            <person name="Wetmore K.M."/>
            <person name="Waters R.J."/>
            <person name="Callaghan M."/>
            <person name="Ray J."/>
            <person name="Liu H."/>
            <person name="Kuehl J.V."/>
            <person name="Melnyk R.A."/>
            <person name="Lamson J.S."/>
            <person name="Suh Y."/>
            <person name="Carlson H.K."/>
            <person name="Esquivel Z."/>
            <person name="Sadeeshkumar H."/>
            <person name="Chakraborty R."/>
            <person name="Zane G.M."/>
            <person name="Rubin B.E."/>
            <person name="Wall J.D."/>
            <person name="Visel A."/>
            <person name="Bristow J."/>
            <person name="Blow M.J."/>
            <person name="Arkin A.P."/>
            <person name="Deutschbauer A.M."/>
        </authorList>
    </citation>
    <scope>NUCLEOTIDE SEQUENCE [LARGE SCALE GENOMIC DNA]</scope>
    <source>
        <strain evidence="2 3">FW300-N2C3</strain>
    </source>
</reference>
<evidence type="ECO:0000313" key="2">
    <source>
        <dbReference type="EMBL" id="ALI10616.1"/>
    </source>
</evidence>